<comment type="caution">
    <text evidence="1">The sequence shown here is derived from an EMBL/GenBank/DDBJ whole genome shotgun (WGS) entry which is preliminary data.</text>
</comment>
<dbReference type="Gene3D" id="3.80.10.10">
    <property type="entry name" value="Ribonuclease Inhibitor"/>
    <property type="match status" value="1"/>
</dbReference>
<keyword evidence="2" id="KW-1185">Reference proteome</keyword>
<dbReference type="Proteomes" id="UP000308199">
    <property type="component" value="Unassembled WGS sequence"/>
</dbReference>
<organism evidence="1 2">
    <name type="scientific">Phellinidium pouzarii</name>
    <dbReference type="NCBI Taxonomy" id="167371"/>
    <lineage>
        <taxon>Eukaryota</taxon>
        <taxon>Fungi</taxon>
        <taxon>Dikarya</taxon>
        <taxon>Basidiomycota</taxon>
        <taxon>Agaricomycotina</taxon>
        <taxon>Agaricomycetes</taxon>
        <taxon>Hymenochaetales</taxon>
        <taxon>Hymenochaetaceae</taxon>
        <taxon>Phellinidium</taxon>
    </lineage>
</organism>
<evidence type="ECO:0000313" key="1">
    <source>
        <dbReference type="EMBL" id="THH03764.1"/>
    </source>
</evidence>
<proteinExistence type="predicted"/>
<reference evidence="1 2" key="1">
    <citation type="submission" date="2019-02" db="EMBL/GenBank/DDBJ databases">
        <title>Genome sequencing of the rare red list fungi Phellinidium pouzarii.</title>
        <authorList>
            <person name="Buettner E."/>
            <person name="Kellner H."/>
        </authorList>
    </citation>
    <scope>NUCLEOTIDE SEQUENCE [LARGE SCALE GENOMIC DNA]</scope>
    <source>
        <strain evidence="1 2">DSM 108285</strain>
    </source>
</reference>
<evidence type="ECO:0008006" key="3">
    <source>
        <dbReference type="Google" id="ProtNLM"/>
    </source>
</evidence>
<dbReference type="OrthoDB" id="3214435at2759"/>
<dbReference type="SUPFAM" id="SSF52047">
    <property type="entry name" value="RNI-like"/>
    <property type="match status" value="1"/>
</dbReference>
<accession>A0A4S4KY33</accession>
<sequence length="501" mass="56101">MKNSFSAFEPGSGTSTPFPSAADALVARLRLDCGLGVPTINIFLDILHHPLFKLEELTVRDAANIDLAVAAHHGDLQRIRERTMAVSFLTTTSNTPLCLCSFAEIPYPILERILDAIATDVDLLDEAVQYQVPLVNIAGRRSDCLRTLALVHRSWTVPSQQRLAARIVARTPSALLRLLRSPLPGRHTEELIVALGDVWNNGYHYDGTNRDAPARPGDVESDLCNLLKRLPRLKSFMLKESGLLEDMILPEVSKLVSLQSLSWHCAHGYPSCDFTHLVEALRSLPNLSSLEISGWSFHAASGIICGAPLRQQLKELRICVSPGDMQLDRVGWLLQALAVDERGTKLILDITLIGTLSMTEVFRLFPDARLALGRLDTLHIINKGGFVEFNLAQARTLLQACSSVRHLHIQGQTAPISEFLDILPPTLEELCFSWSDMWKSPWNLVEIHLPGLIQSGELDELRRVVVFNYEIPFYSRYCRGRWRIAFTSLSENTEMLRRAKY</sequence>
<dbReference type="AlphaFoldDB" id="A0A4S4KY33"/>
<dbReference type="InterPro" id="IPR032675">
    <property type="entry name" value="LRR_dom_sf"/>
</dbReference>
<evidence type="ECO:0000313" key="2">
    <source>
        <dbReference type="Proteomes" id="UP000308199"/>
    </source>
</evidence>
<gene>
    <name evidence="1" type="ORF">EW145_g6024</name>
</gene>
<protein>
    <recommendedName>
        <fullName evidence="3">F-box domain-containing protein</fullName>
    </recommendedName>
</protein>
<dbReference type="EMBL" id="SGPK01000415">
    <property type="protein sequence ID" value="THH03764.1"/>
    <property type="molecule type" value="Genomic_DNA"/>
</dbReference>
<name>A0A4S4KY33_9AGAM</name>